<feature type="compositionally biased region" description="Basic and acidic residues" evidence="1">
    <location>
        <begin position="28"/>
        <end position="60"/>
    </location>
</feature>
<name>A0A1I7CGM5_9ACTN</name>
<feature type="region of interest" description="Disordered" evidence="1">
    <location>
        <begin position="1"/>
        <end position="67"/>
    </location>
</feature>
<keyword evidence="3" id="KW-1185">Reference proteome</keyword>
<gene>
    <name evidence="2" type="ORF">SAMN05660657_04462</name>
</gene>
<proteinExistence type="predicted"/>
<dbReference type="Proteomes" id="UP000199546">
    <property type="component" value="Unassembled WGS sequence"/>
</dbReference>
<dbReference type="AlphaFoldDB" id="A0A1I7CGM5"/>
<dbReference type="RefSeq" id="WP_139245981.1">
    <property type="nucleotide sequence ID" value="NZ_FPBA01000021.1"/>
</dbReference>
<evidence type="ECO:0000313" key="2">
    <source>
        <dbReference type="EMBL" id="SFT98581.1"/>
    </source>
</evidence>
<feature type="compositionally biased region" description="Basic and acidic residues" evidence="1">
    <location>
        <begin position="10"/>
        <end position="19"/>
    </location>
</feature>
<protein>
    <submittedName>
        <fullName evidence="2">Uncharacterized protein</fullName>
    </submittedName>
</protein>
<feature type="region of interest" description="Disordered" evidence="1">
    <location>
        <begin position="83"/>
        <end position="106"/>
    </location>
</feature>
<accession>A0A1I7CGM5</accession>
<sequence length="106" mass="11204">MSDENTPEVEALRSSRRAQEAATAASDAAKEAKVAVERIVEPTLSDDEKGEAAEPVREEAPGVTTEAVPVEISKVEMGSTYGFSSPYRYVTGSDGIREGGEGEGRV</sequence>
<reference evidence="3" key="1">
    <citation type="submission" date="2016-10" db="EMBL/GenBank/DDBJ databases">
        <authorList>
            <person name="Varghese N."/>
            <person name="Submissions S."/>
        </authorList>
    </citation>
    <scope>NUCLEOTIDE SEQUENCE [LARGE SCALE GENOMIC DNA]</scope>
    <source>
        <strain evidence="3">DSM 46136</strain>
    </source>
</reference>
<organism evidence="2 3">
    <name type="scientific">Geodermatophilus amargosae</name>
    <dbReference type="NCBI Taxonomy" id="1296565"/>
    <lineage>
        <taxon>Bacteria</taxon>
        <taxon>Bacillati</taxon>
        <taxon>Actinomycetota</taxon>
        <taxon>Actinomycetes</taxon>
        <taxon>Geodermatophilales</taxon>
        <taxon>Geodermatophilaceae</taxon>
        <taxon>Geodermatophilus</taxon>
    </lineage>
</organism>
<dbReference type="EMBL" id="FPBA01000021">
    <property type="protein sequence ID" value="SFT98581.1"/>
    <property type="molecule type" value="Genomic_DNA"/>
</dbReference>
<evidence type="ECO:0000256" key="1">
    <source>
        <dbReference type="SAM" id="MobiDB-lite"/>
    </source>
</evidence>
<evidence type="ECO:0000313" key="3">
    <source>
        <dbReference type="Proteomes" id="UP000199546"/>
    </source>
</evidence>
<feature type="compositionally biased region" description="Basic and acidic residues" evidence="1">
    <location>
        <begin position="95"/>
        <end position="106"/>
    </location>
</feature>